<dbReference type="NCBIfam" id="TIGR03164">
    <property type="entry name" value="UHCUDC"/>
    <property type="match status" value="1"/>
</dbReference>
<dbReference type="GO" id="GO:0016810">
    <property type="term" value="F:hydrolase activity, acting on carbon-nitrogen (but not peptide) bonds"/>
    <property type="evidence" value="ECO:0007669"/>
    <property type="project" value="InterPro"/>
</dbReference>
<feature type="domain" description="NodB homology" evidence="6">
    <location>
        <begin position="71"/>
        <end position="289"/>
    </location>
</feature>
<dbReference type="AlphaFoldDB" id="A0A918TGQ0"/>
<dbReference type="Pfam" id="PF01522">
    <property type="entry name" value="Polysacc_deac_1"/>
    <property type="match status" value="1"/>
</dbReference>
<evidence type="ECO:0000256" key="2">
    <source>
        <dbReference type="ARBA" id="ARBA00010973"/>
    </source>
</evidence>
<accession>A0A918TGQ0</accession>
<proteinExistence type="inferred from homology"/>
<comment type="function">
    <text evidence="1">Is involved in generating a small heat-stable compound (Nod), an acylated oligomer of N-acetylglucosamine, that stimulates mitosis in various plant protoplasts.</text>
</comment>
<dbReference type="GO" id="GO:0000255">
    <property type="term" value="P:allantoin metabolic process"/>
    <property type="evidence" value="ECO:0007669"/>
    <property type="project" value="InterPro"/>
</dbReference>
<evidence type="ECO:0000256" key="4">
    <source>
        <dbReference type="ARBA" id="ARBA00022631"/>
    </source>
</evidence>
<dbReference type="Gene3D" id="3.20.20.370">
    <property type="entry name" value="Glycoside hydrolase/deacetylase"/>
    <property type="match status" value="1"/>
</dbReference>
<dbReference type="EMBL" id="BMYJ01000002">
    <property type="protein sequence ID" value="GHC47238.1"/>
    <property type="molecule type" value="Genomic_DNA"/>
</dbReference>
<dbReference type="GO" id="GO:0006144">
    <property type="term" value="P:purine nucleobase metabolic process"/>
    <property type="evidence" value="ECO:0007669"/>
    <property type="project" value="UniProtKB-KW"/>
</dbReference>
<dbReference type="InterPro" id="IPR018020">
    <property type="entry name" value="OHCU_decarboxylase"/>
</dbReference>
<name>A0A918TGQ0_9RHOB</name>
<comment type="caution">
    <text evidence="7">The sequence shown here is derived from an EMBL/GenBank/DDBJ whole genome shotgun (WGS) entry which is preliminary data.</text>
</comment>
<evidence type="ECO:0000313" key="7">
    <source>
        <dbReference type="EMBL" id="GHC47238.1"/>
    </source>
</evidence>
<dbReference type="PROSITE" id="PS51677">
    <property type="entry name" value="NODB"/>
    <property type="match status" value="1"/>
</dbReference>
<dbReference type="GO" id="GO:0005975">
    <property type="term" value="P:carbohydrate metabolic process"/>
    <property type="evidence" value="ECO:0007669"/>
    <property type="project" value="InterPro"/>
</dbReference>
<dbReference type="CDD" id="cd10977">
    <property type="entry name" value="CE4_PuuE_SpCDA1"/>
    <property type="match status" value="1"/>
</dbReference>
<dbReference type="InterPro" id="IPR017625">
    <property type="entry name" value="PuuE"/>
</dbReference>
<protein>
    <recommendedName>
        <fullName evidence="3">Chitooligosaccharide deacetylase</fullName>
    </recommendedName>
    <alternativeName>
        <fullName evidence="5">Nodulation protein B</fullName>
    </alternativeName>
</protein>
<dbReference type="SUPFAM" id="SSF88713">
    <property type="entry name" value="Glycoside hydrolase/deacetylase"/>
    <property type="match status" value="1"/>
</dbReference>
<dbReference type="InterPro" id="IPR036778">
    <property type="entry name" value="OHCU_decarboxylase_sf"/>
</dbReference>
<evidence type="ECO:0000256" key="3">
    <source>
        <dbReference type="ARBA" id="ARBA00020071"/>
    </source>
</evidence>
<evidence type="ECO:0000259" key="6">
    <source>
        <dbReference type="PROSITE" id="PS51677"/>
    </source>
</evidence>
<keyword evidence="4" id="KW-0659">Purine metabolism</keyword>
<evidence type="ECO:0000256" key="5">
    <source>
        <dbReference type="ARBA" id="ARBA00032976"/>
    </source>
</evidence>
<organism evidence="7 8">
    <name type="scientific">Neogemmobacter tilapiae</name>
    <dbReference type="NCBI Taxonomy" id="875041"/>
    <lineage>
        <taxon>Bacteria</taxon>
        <taxon>Pseudomonadati</taxon>
        <taxon>Pseudomonadota</taxon>
        <taxon>Alphaproteobacteria</taxon>
        <taxon>Rhodobacterales</taxon>
        <taxon>Paracoccaceae</taxon>
        <taxon>Neogemmobacter</taxon>
    </lineage>
</organism>
<gene>
    <name evidence="7" type="ORF">GCM10007315_06200</name>
</gene>
<reference evidence="7" key="2">
    <citation type="submission" date="2020-09" db="EMBL/GenBank/DDBJ databases">
        <authorList>
            <person name="Sun Q."/>
            <person name="Kim S."/>
        </authorList>
    </citation>
    <scope>NUCLEOTIDE SEQUENCE</scope>
    <source>
        <strain evidence="7">KCTC 23310</strain>
    </source>
</reference>
<dbReference type="RefSeq" id="WP_189410169.1">
    <property type="nucleotide sequence ID" value="NZ_BMYJ01000002.1"/>
</dbReference>
<dbReference type="Proteomes" id="UP000638981">
    <property type="component" value="Unassembled WGS sequence"/>
</dbReference>
<dbReference type="NCBIfam" id="TIGR03212">
    <property type="entry name" value="uraD_N-term-dom"/>
    <property type="match status" value="1"/>
</dbReference>
<reference evidence="7" key="1">
    <citation type="journal article" date="2014" name="Int. J. Syst. Evol. Microbiol.">
        <title>Complete genome sequence of Corynebacterium casei LMG S-19264T (=DSM 44701T), isolated from a smear-ripened cheese.</title>
        <authorList>
            <consortium name="US DOE Joint Genome Institute (JGI-PGF)"/>
            <person name="Walter F."/>
            <person name="Albersmeier A."/>
            <person name="Kalinowski J."/>
            <person name="Ruckert C."/>
        </authorList>
    </citation>
    <scope>NUCLEOTIDE SEQUENCE</scope>
    <source>
        <strain evidence="7">KCTC 23310</strain>
    </source>
</reference>
<dbReference type="SUPFAM" id="SSF158694">
    <property type="entry name" value="UraD-Like"/>
    <property type="match status" value="1"/>
</dbReference>
<dbReference type="InterPro" id="IPR017580">
    <property type="entry name" value="OHCU_decarboxylase-1"/>
</dbReference>
<dbReference type="PANTHER" id="PTHR43123:SF1">
    <property type="entry name" value="POLYSACCHARIDE DEACETYLASE-RELATED"/>
    <property type="match status" value="1"/>
</dbReference>
<dbReference type="InterPro" id="IPR002509">
    <property type="entry name" value="NODB_dom"/>
</dbReference>
<evidence type="ECO:0000256" key="1">
    <source>
        <dbReference type="ARBA" id="ARBA00003236"/>
    </source>
</evidence>
<comment type="similarity">
    <text evidence="2">Belongs to the polysaccharide deacetylase family.</text>
</comment>
<dbReference type="InterPro" id="IPR011330">
    <property type="entry name" value="Glyco_hydro/deAcase_b/a-brl"/>
</dbReference>
<dbReference type="PANTHER" id="PTHR43123">
    <property type="entry name" value="POLYSACCHARIDE DEACETYLASE-RELATED"/>
    <property type="match status" value="1"/>
</dbReference>
<dbReference type="Pfam" id="PF09349">
    <property type="entry name" value="OHCU_decarbox"/>
    <property type="match status" value="1"/>
</dbReference>
<dbReference type="Gene3D" id="1.10.3330.10">
    <property type="entry name" value="Oxo-4-hydroxy-4-carboxy-5-ureidoimidazoline decarboxylase"/>
    <property type="match status" value="1"/>
</dbReference>
<evidence type="ECO:0000313" key="8">
    <source>
        <dbReference type="Proteomes" id="UP000638981"/>
    </source>
</evidence>
<keyword evidence="8" id="KW-1185">Reference proteome</keyword>
<sequence>MNNPPRYPRDFTGHGANAPDAQWPGGARIAISLVLNYEEGGENNVLHGDTGSEAFLSDIAGAQPWPGKRHWNMESLYDYGARAGFWRLHRLFTGRGLPVTIYGVTSALARNPEQVAAMKAAGWEIASHGLKWVDHRDMPMEEERAAIAESIRLHTEVVGEPPRGWYTGRCSENTVQLTAETGQFDWVSDTYDDDLPYWREVGARDQLVIPYTLEANDMRFATAPGYIEGEQFFTYLRDTFDVLYAEGAAGAAKMFSIGLHCRLIGRPGKIAGLIRFLDHAAKHEGVWFASRGQIAEHWAKTHPHQRFERPSQMGRDRFMALYGGIYEHSPWIAERAFGLELGPAHDSALGLANALARVFRSASQGEKLGVLRAHPDLAGKLAAAKRLTPESTAEQASAALDALTDAERERFSALNAAYTAKHGFPFIIAVRDNTKASILRAFETRIANDTATEFATACGQVERIAYHRLKGLLK</sequence>